<dbReference type="GO" id="GO:0003774">
    <property type="term" value="F:cytoskeletal motor activity"/>
    <property type="evidence" value="ECO:0007669"/>
    <property type="project" value="UniProtKB-UniRule"/>
</dbReference>
<dbReference type="RefSeq" id="WP_072550144.1">
    <property type="nucleotide sequence ID" value="NZ_CP021659.1"/>
</dbReference>
<dbReference type="SUPFAM" id="SSF101801">
    <property type="entry name" value="Surface presentation of antigens (SPOA)"/>
    <property type="match status" value="1"/>
</dbReference>
<dbReference type="PANTHER" id="PTHR43484">
    <property type="match status" value="1"/>
</dbReference>
<keyword evidence="9" id="KW-0969">Cilium</keyword>
<comment type="subcellular location">
    <subcellularLocation>
        <location evidence="7">Cell membrane</location>
        <topology evidence="7">Peripheral membrane protein</topology>
        <orientation evidence="7">Cytoplasmic side</orientation>
    </subcellularLocation>
    <subcellularLocation>
        <location evidence="7">Bacterial flagellum basal body</location>
    </subcellularLocation>
</comment>
<dbReference type="Gene3D" id="2.30.330.10">
    <property type="entry name" value="SpoA-like"/>
    <property type="match status" value="1"/>
</dbReference>
<dbReference type="InterPro" id="IPR051469">
    <property type="entry name" value="FliN/MopA/SpaO"/>
</dbReference>
<feature type="domain" description="Flagellar motor switch protein FliN-like C-terminal" evidence="8">
    <location>
        <begin position="62"/>
        <end position="129"/>
    </location>
</feature>
<keyword evidence="9" id="KW-0966">Cell projection</keyword>
<evidence type="ECO:0000256" key="7">
    <source>
        <dbReference type="RuleBase" id="RU362074"/>
    </source>
</evidence>
<dbReference type="GO" id="GO:0005886">
    <property type="term" value="C:plasma membrane"/>
    <property type="evidence" value="ECO:0007669"/>
    <property type="project" value="UniProtKB-SubCell"/>
</dbReference>
<evidence type="ECO:0000256" key="1">
    <source>
        <dbReference type="ARBA" id="ARBA00009226"/>
    </source>
</evidence>
<dbReference type="PRINTS" id="PR00956">
    <property type="entry name" value="FLGMOTORFLIN"/>
</dbReference>
<dbReference type="STRING" id="1878942.GCA_900128755_01445"/>
<evidence type="ECO:0000256" key="5">
    <source>
        <dbReference type="ARBA" id="ARBA00022779"/>
    </source>
</evidence>
<evidence type="ECO:0000256" key="2">
    <source>
        <dbReference type="ARBA" id="ARBA00021897"/>
    </source>
</evidence>
<evidence type="ECO:0000259" key="8">
    <source>
        <dbReference type="Pfam" id="PF01052"/>
    </source>
</evidence>
<dbReference type="OrthoDB" id="9773459at2"/>
<dbReference type="AlphaFoldDB" id="A0A2U8I955"/>
<dbReference type="NCBIfam" id="TIGR02480">
    <property type="entry name" value="fliN"/>
    <property type="match status" value="1"/>
</dbReference>
<accession>A0A2U8I955</accession>
<dbReference type="PANTHER" id="PTHR43484:SF1">
    <property type="entry name" value="FLAGELLAR MOTOR SWITCH PROTEIN FLIN"/>
    <property type="match status" value="1"/>
</dbReference>
<dbReference type="GO" id="GO:0009425">
    <property type="term" value="C:bacterial-type flagellum basal body"/>
    <property type="evidence" value="ECO:0007669"/>
    <property type="project" value="UniProtKB-SubCell"/>
</dbReference>
<keyword evidence="6 7" id="KW-0472">Membrane</keyword>
<dbReference type="InterPro" id="IPR036429">
    <property type="entry name" value="SpoA-like_sf"/>
</dbReference>
<reference evidence="9 10" key="1">
    <citation type="submission" date="2017-05" db="EMBL/GenBank/DDBJ databases">
        <title>Genome sequence of Candidatus Fukatsuia symbiotica and Candidatus Hamiltonella defensa from Acyrthosiphon pisum strain 5D.</title>
        <authorList>
            <person name="Patel V.A."/>
            <person name="Chevignon G."/>
            <person name="Russell J.A."/>
            <person name="Oliver K.M."/>
        </authorList>
    </citation>
    <scope>NUCLEOTIDE SEQUENCE [LARGE SCALE GENOMIC DNA]</scope>
    <source>
        <strain evidence="9 10">5D</strain>
    </source>
</reference>
<keyword evidence="4 7" id="KW-0145">Chemotaxis</keyword>
<keyword evidence="3 7" id="KW-1003">Cell membrane</keyword>
<dbReference type="InterPro" id="IPR012826">
    <property type="entry name" value="FliN"/>
</dbReference>
<keyword evidence="9" id="KW-0282">Flagellum</keyword>
<dbReference type="InterPro" id="IPR001543">
    <property type="entry name" value="FliN-like_C"/>
</dbReference>
<keyword evidence="5 7" id="KW-0283">Flagellar rotation</keyword>
<proteinExistence type="inferred from homology"/>
<name>A0A2U8I955_9GAMM</name>
<protein>
    <recommendedName>
        <fullName evidence="2 7">Flagellar motor switch protein FliN</fullName>
    </recommendedName>
</protein>
<dbReference type="Proteomes" id="UP000261875">
    <property type="component" value="Chromosome"/>
</dbReference>
<organism evidence="9 10">
    <name type="scientific">Candidatus Fukatsuia symbiotica</name>
    <dbReference type="NCBI Taxonomy" id="1878942"/>
    <lineage>
        <taxon>Bacteria</taxon>
        <taxon>Pseudomonadati</taxon>
        <taxon>Pseudomonadota</taxon>
        <taxon>Gammaproteobacteria</taxon>
        <taxon>Enterobacterales</taxon>
        <taxon>Yersiniaceae</taxon>
        <taxon>Candidatus Fukatsuia</taxon>
    </lineage>
</organism>
<comment type="similarity">
    <text evidence="1 7">Belongs to the FliN/MopA/SpaO family.</text>
</comment>
<gene>
    <name evidence="9" type="primary">fliN</name>
    <name evidence="9" type="ORF">CCS41_09170</name>
</gene>
<dbReference type="KEGG" id="fsm:CCS41_09170"/>
<evidence type="ECO:0000256" key="4">
    <source>
        <dbReference type="ARBA" id="ARBA00022500"/>
    </source>
</evidence>
<keyword evidence="10" id="KW-1185">Reference proteome</keyword>
<evidence type="ECO:0000313" key="9">
    <source>
        <dbReference type="EMBL" id="AWK14605.1"/>
    </source>
</evidence>
<dbReference type="InterPro" id="IPR001172">
    <property type="entry name" value="FliN_T3SS_HrcQb"/>
</dbReference>
<comment type="function">
    <text evidence="7">FliN is one of three proteins (FliG, FliN, FliM) that form the rotor-mounted switch complex (C ring), located at the base of the basal body. This complex interacts with the CheY and CheZ chemotaxis proteins, in addition to contacting components of the motor that determine the direction of flagellar rotation.</text>
</comment>
<keyword evidence="7" id="KW-0975">Bacterial flagellum</keyword>
<dbReference type="GO" id="GO:0006935">
    <property type="term" value="P:chemotaxis"/>
    <property type="evidence" value="ECO:0007669"/>
    <property type="project" value="UniProtKB-KW"/>
</dbReference>
<dbReference type="EMBL" id="CP021659">
    <property type="protein sequence ID" value="AWK14605.1"/>
    <property type="molecule type" value="Genomic_DNA"/>
</dbReference>
<dbReference type="GO" id="GO:0071973">
    <property type="term" value="P:bacterial-type flagellum-dependent cell motility"/>
    <property type="evidence" value="ECO:0007669"/>
    <property type="project" value="UniProtKB-UniRule"/>
</dbReference>
<dbReference type="Pfam" id="PF01052">
    <property type="entry name" value="FliMN_C"/>
    <property type="match status" value="1"/>
</dbReference>
<sequence>MTDEQKELNADLDLDLDFTLDQIADSESSDVDAVEPQQNTVTESAVAKSALAEKARNMSLFNRIPVALTLEVASVELSLAELMSINTQSIVELDKPAGEPLDIKVNGILFGKAEVVVLNDKYGLRIIELNNQNLGELAL</sequence>
<evidence type="ECO:0000256" key="6">
    <source>
        <dbReference type="ARBA" id="ARBA00023136"/>
    </source>
</evidence>
<evidence type="ECO:0000256" key="3">
    <source>
        <dbReference type="ARBA" id="ARBA00022475"/>
    </source>
</evidence>
<evidence type="ECO:0000313" key="10">
    <source>
        <dbReference type="Proteomes" id="UP000261875"/>
    </source>
</evidence>